<reference evidence="8 9" key="1">
    <citation type="journal article" date="2014" name="Genome Announc.">
        <title>Draft genome sequence of Sclerotinia borealis, a psychrophilic plant pathogenic fungus.</title>
        <authorList>
            <person name="Mardanov A.V."/>
            <person name="Beletsky A.V."/>
            <person name="Kadnikov V.V."/>
            <person name="Ignatov A.N."/>
            <person name="Ravin N.V."/>
        </authorList>
    </citation>
    <scope>NUCLEOTIDE SEQUENCE [LARGE SCALE GENOMIC DNA]</scope>
    <source>
        <strain evidence="9">F-4157</strain>
    </source>
</reference>
<dbReference type="GO" id="GO:0005634">
    <property type="term" value="C:nucleus"/>
    <property type="evidence" value="ECO:0007669"/>
    <property type="project" value="UniProtKB-SubCell"/>
</dbReference>
<feature type="compositionally biased region" description="Polar residues" evidence="6">
    <location>
        <begin position="135"/>
        <end position="144"/>
    </location>
</feature>
<accession>W9C544</accession>
<dbReference type="InterPro" id="IPR002100">
    <property type="entry name" value="TF_MADSbox"/>
</dbReference>
<dbReference type="EMBL" id="AYSA01000574">
    <property type="protein sequence ID" value="ESZ90808.1"/>
    <property type="molecule type" value="Genomic_DNA"/>
</dbReference>
<proteinExistence type="predicted"/>
<comment type="subcellular location">
    <subcellularLocation>
        <location evidence="1">Nucleus</location>
    </subcellularLocation>
</comment>
<dbReference type="GO" id="GO:0003677">
    <property type="term" value="F:DNA binding"/>
    <property type="evidence" value="ECO:0007669"/>
    <property type="project" value="UniProtKB-KW"/>
</dbReference>
<evidence type="ECO:0000256" key="2">
    <source>
        <dbReference type="ARBA" id="ARBA00023015"/>
    </source>
</evidence>
<protein>
    <recommendedName>
        <fullName evidence="7">MADS-box domain-containing protein</fullName>
    </recommendedName>
</protein>
<dbReference type="AlphaFoldDB" id="W9C544"/>
<dbReference type="OrthoDB" id="3521350at2759"/>
<evidence type="ECO:0000313" key="8">
    <source>
        <dbReference type="EMBL" id="ESZ90808.1"/>
    </source>
</evidence>
<dbReference type="HOGENOM" id="CLU_1120673_0_0_1"/>
<feature type="domain" description="MADS-box" evidence="7">
    <location>
        <begin position="12"/>
        <end position="62"/>
    </location>
</feature>
<keyword evidence="9" id="KW-1185">Reference proteome</keyword>
<keyword evidence="3" id="KW-0238">DNA-binding</keyword>
<keyword evidence="4" id="KW-0804">Transcription</keyword>
<gene>
    <name evidence="8" type="ORF">SBOR_8813</name>
</gene>
<evidence type="ECO:0000256" key="1">
    <source>
        <dbReference type="ARBA" id="ARBA00004123"/>
    </source>
</evidence>
<evidence type="ECO:0000313" key="9">
    <source>
        <dbReference type="Proteomes" id="UP000019487"/>
    </source>
</evidence>
<dbReference type="GO" id="GO:0046983">
    <property type="term" value="F:protein dimerization activity"/>
    <property type="evidence" value="ECO:0007669"/>
    <property type="project" value="InterPro"/>
</dbReference>
<dbReference type="PROSITE" id="PS50066">
    <property type="entry name" value="MADS_BOX_2"/>
    <property type="match status" value="1"/>
</dbReference>
<feature type="region of interest" description="Disordered" evidence="6">
    <location>
        <begin position="102"/>
        <end position="167"/>
    </location>
</feature>
<organism evidence="8 9">
    <name type="scientific">Sclerotinia borealis (strain F-4128)</name>
    <dbReference type="NCBI Taxonomy" id="1432307"/>
    <lineage>
        <taxon>Eukaryota</taxon>
        <taxon>Fungi</taxon>
        <taxon>Dikarya</taxon>
        <taxon>Ascomycota</taxon>
        <taxon>Pezizomycotina</taxon>
        <taxon>Leotiomycetes</taxon>
        <taxon>Helotiales</taxon>
        <taxon>Sclerotiniaceae</taxon>
        <taxon>Sclerotinia</taxon>
    </lineage>
</organism>
<dbReference type="Proteomes" id="UP000019487">
    <property type="component" value="Unassembled WGS sequence"/>
</dbReference>
<sequence length="248" mass="27204">MTKYTRKLTPIVGDECRRRRACHDRTQTVMKKGDELAVLCPGTRVWVIVQSDGQTSIYSSEESSSLPILSTVDNVVTTGPGDYRTHNEVIATGLTPVIQYIPPPSTTQQATSSLPAATSSLTAATSPLPATTSPRLATTSPRLATTSPRPVSSPPPSITSQYAGVTKRTNPALDRGRSFRRIFDLQYSDEEGLERGTKLRKFGNESIHSSSRRNSRIKAELNSRSYMRDIPKFRSSHEITSSGSRAYL</sequence>
<dbReference type="InterPro" id="IPR036879">
    <property type="entry name" value="TF_MADSbox_sf"/>
</dbReference>
<evidence type="ECO:0000259" key="7">
    <source>
        <dbReference type="PROSITE" id="PS50066"/>
    </source>
</evidence>
<name>W9C544_SCLBF</name>
<keyword evidence="5" id="KW-0539">Nucleus</keyword>
<keyword evidence="2" id="KW-0805">Transcription regulation</keyword>
<evidence type="ECO:0000256" key="4">
    <source>
        <dbReference type="ARBA" id="ARBA00023163"/>
    </source>
</evidence>
<comment type="caution">
    <text evidence="8">The sequence shown here is derived from an EMBL/GenBank/DDBJ whole genome shotgun (WGS) entry which is preliminary data.</text>
</comment>
<evidence type="ECO:0000256" key="3">
    <source>
        <dbReference type="ARBA" id="ARBA00023125"/>
    </source>
</evidence>
<evidence type="ECO:0000256" key="5">
    <source>
        <dbReference type="ARBA" id="ARBA00023242"/>
    </source>
</evidence>
<dbReference type="GO" id="GO:0045944">
    <property type="term" value="P:positive regulation of transcription by RNA polymerase II"/>
    <property type="evidence" value="ECO:0007669"/>
    <property type="project" value="UniProtKB-ARBA"/>
</dbReference>
<feature type="compositionally biased region" description="Low complexity" evidence="6">
    <location>
        <begin position="106"/>
        <end position="134"/>
    </location>
</feature>
<dbReference type="SUPFAM" id="SSF55455">
    <property type="entry name" value="SRF-like"/>
    <property type="match status" value="1"/>
</dbReference>
<evidence type="ECO:0000256" key="6">
    <source>
        <dbReference type="SAM" id="MobiDB-lite"/>
    </source>
</evidence>